<dbReference type="InterPro" id="IPR002156">
    <property type="entry name" value="RNaseH_domain"/>
</dbReference>
<dbReference type="Pfam" id="PF13456">
    <property type="entry name" value="RVT_3"/>
    <property type="match status" value="1"/>
</dbReference>
<name>A0AAW2BSY6_9ROSI</name>
<evidence type="ECO:0008006" key="5">
    <source>
        <dbReference type="Google" id="ProtNLM"/>
    </source>
</evidence>
<evidence type="ECO:0000313" key="3">
    <source>
        <dbReference type="EMBL" id="KAK9988947.1"/>
    </source>
</evidence>
<dbReference type="GO" id="GO:0004523">
    <property type="term" value="F:RNA-DNA hybrid ribonuclease activity"/>
    <property type="evidence" value="ECO:0007669"/>
    <property type="project" value="InterPro"/>
</dbReference>
<feature type="domain" description="RNase H type-1" evidence="1">
    <location>
        <begin position="234"/>
        <end position="281"/>
    </location>
</feature>
<sequence length="283" mass="31997">MCKSKLRGASIVLDIPLSHNLPEDKVIWVGNKKGNFTIKSAYYIAFNVLETNETGESSKGDPRLPLWRKLWHLKIPAKIRIFAWRACMNALPTKLNLSKRGVNTNVSCPICDEEIETTSHPLISCKYARQVWDNWSENPVNISINNNDILDVAMRIVAEGTTHDLETFFLTTWSIWYIRNQKVFKDSCHLSTQVWNFSRRLSHDFKEASNTFCDKQSLLKEGWSPPPLGMYKVNVDGTTSNDGRPSSIGVIIRNSKGEITAALCMPLSGEYSSLETEAIAVEK</sequence>
<evidence type="ECO:0000259" key="1">
    <source>
        <dbReference type="Pfam" id="PF13456"/>
    </source>
</evidence>
<dbReference type="EMBL" id="JAZDWU010000010">
    <property type="protein sequence ID" value="KAK9988947.1"/>
    <property type="molecule type" value="Genomic_DNA"/>
</dbReference>
<dbReference type="InterPro" id="IPR052929">
    <property type="entry name" value="RNase_H-like_EbsB-rel"/>
</dbReference>
<dbReference type="Pfam" id="PF13966">
    <property type="entry name" value="zf-RVT"/>
    <property type="match status" value="1"/>
</dbReference>
<protein>
    <recommendedName>
        <fullName evidence="5">Reverse transcriptase zinc-binding domain-containing protein</fullName>
    </recommendedName>
</protein>
<dbReference type="AlphaFoldDB" id="A0AAW2BSY6"/>
<gene>
    <name evidence="3" type="ORF">SO802_029186</name>
</gene>
<dbReference type="GO" id="GO:0003676">
    <property type="term" value="F:nucleic acid binding"/>
    <property type="evidence" value="ECO:0007669"/>
    <property type="project" value="InterPro"/>
</dbReference>
<reference evidence="3 4" key="1">
    <citation type="submission" date="2024-01" db="EMBL/GenBank/DDBJ databases">
        <title>A telomere-to-telomere, gap-free genome of sweet tea (Lithocarpus litseifolius).</title>
        <authorList>
            <person name="Zhou J."/>
        </authorList>
    </citation>
    <scope>NUCLEOTIDE SEQUENCE [LARGE SCALE GENOMIC DNA]</scope>
    <source>
        <strain evidence="3">Zhou-2022a</strain>
        <tissue evidence="3">Leaf</tissue>
    </source>
</reference>
<comment type="caution">
    <text evidence="3">The sequence shown here is derived from an EMBL/GenBank/DDBJ whole genome shotgun (WGS) entry which is preliminary data.</text>
</comment>
<evidence type="ECO:0000259" key="2">
    <source>
        <dbReference type="Pfam" id="PF13966"/>
    </source>
</evidence>
<feature type="domain" description="Reverse transcriptase zinc-binding" evidence="2">
    <location>
        <begin position="36"/>
        <end position="132"/>
    </location>
</feature>
<dbReference type="PANTHER" id="PTHR47074">
    <property type="entry name" value="BNAC02G40300D PROTEIN"/>
    <property type="match status" value="1"/>
</dbReference>
<keyword evidence="4" id="KW-1185">Reference proteome</keyword>
<organism evidence="3 4">
    <name type="scientific">Lithocarpus litseifolius</name>
    <dbReference type="NCBI Taxonomy" id="425828"/>
    <lineage>
        <taxon>Eukaryota</taxon>
        <taxon>Viridiplantae</taxon>
        <taxon>Streptophyta</taxon>
        <taxon>Embryophyta</taxon>
        <taxon>Tracheophyta</taxon>
        <taxon>Spermatophyta</taxon>
        <taxon>Magnoliopsida</taxon>
        <taxon>eudicotyledons</taxon>
        <taxon>Gunneridae</taxon>
        <taxon>Pentapetalae</taxon>
        <taxon>rosids</taxon>
        <taxon>fabids</taxon>
        <taxon>Fagales</taxon>
        <taxon>Fagaceae</taxon>
        <taxon>Lithocarpus</taxon>
    </lineage>
</organism>
<accession>A0AAW2BSY6</accession>
<proteinExistence type="predicted"/>
<evidence type="ECO:0000313" key="4">
    <source>
        <dbReference type="Proteomes" id="UP001459277"/>
    </source>
</evidence>
<dbReference type="InterPro" id="IPR026960">
    <property type="entry name" value="RVT-Znf"/>
</dbReference>
<dbReference type="Proteomes" id="UP001459277">
    <property type="component" value="Unassembled WGS sequence"/>
</dbReference>
<dbReference type="PANTHER" id="PTHR47074:SF11">
    <property type="entry name" value="REVERSE TRANSCRIPTASE-LIKE PROTEIN"/>
    <property type="match status" value="1"/>
</dbReference>